<dbReference type="Gene3D" id="3.90.550.10">
    <property type="entry name" value="Spore Coat Polysaccharide Biosynthesis Protein SpsA, Chain A"/>
    <property type="match status" value="1"/>
</dbReference>
<reference evidence="3" key="1">
    <citation type="submission" date="2017-09" db="EMBL/GenBank/DDBJ databases">
        <title>Depth-based differentiation of microbial function through sediment-hosted aquifers and enrichment of novel symbionts in the deep terrestrial subsurface.</title>
        <authorList>
            <person name="Probst A.J."/>
            <person name="Ladd B."/>
            <person name="Jarett J.K."/>
            <person name="Geller-Mcgrath D.E."/>
            <person name="Sieber C.M.K."/>
            <person name="Emerson J.B."/>
            <person name="Anantharaman K."/>
            <person name="Thomas B.C."/>
            <person name="Malmstrom R."/>
            <person name="Stieglmeier M."/>
            <person name="Klingl A."/>
            <person name="Woyke T."/>
            <person name="Ryan C.M."/>
            <person name="Banfield J.F."/>
        </authorList>
    </citation>
    <scope>NUCLEOTIDE SEQUENCE [LARGE SCALE GENOMIC DNA]</scope>
</reference>
<dbReference type="PANTHER" id="PTHR43685">
    <property type="entry name" value="GLYCOSYLTRANSFERASE"/>
    <property type="match status" value="1"/>
</dbReference>
<dbReference type="SUPFAM" id="SSF53448">
    <property type="entry name" value="Nucleotide-diphospho-sugar transferases"/>
    <property type="match status" value="1"/>
</dbReference>
<dbReference type="CDD" id="cd00761">
    <property type="entry name" value="Glyco_tranf_GTA_type"/>
    <property type="match status" value="1"/>
</dbReference>
<dbReference type="PANTHER" id="PTHR43685:SF11">
    <property type="entry name" value="GLYCOSYLTRANSFERASE TAGX-RELATED"/>
    <property type="match status" value="1"/>
</dbReference>
<comment type="caution">
    <text evidence="2">The sequence shown here is derived from an EMBL/GenBank/DDBJ whole genome shotgun (WGS) entry which is preliminary data.</text>
</comment>
<dbReference type="InterPro" id="IPR001173">
    <property type="entry name" value="Glyco_trans_2-like"/>
</dbReference>
<gene>
    <name evidence="2" type="ORF">COU96_00405</name>
</gene>
<evidence type="ECO:0000259" key="1">
    <source>
        <dbReference type="Pfam" id="PF00535"/>
    </source>
</evidence>
<dbReference type="InterPro" id="IPR029044">
    <property type="entry name" value="Nucleotide-diphossugar_trans"/>
</dbReference>
<proteinExistence type="predicted"/>
<evidence type="ECO:0000313" key="3">
    <source>
        <dbReference type="Proteomes" id="UP000229500"/>
    </source>
</evidence>
<dbReference type="EMBL" id="PFEL01000017">
    <property type="protein sequence ID" value="PJE69317.1"/>
    <property type="molecule type" value="Genomic_DNA"/>
</dbReference>
<dbReference type="InterPro" id="IPR050834">
    <property type="entry name" value="Glycosyltransf_2"/>
</dbReference>
<dbReference type="Proteomes" id="UP000229500">
    <property type="component" value="Unassembled WGS sequence"/>
</dbReference>
<sequence length="362" mass="41925">MPSSTIGISQSEGKNKFFPAFMQTKSRAKKLKFSICIPTYKGVDLIDDALKSVFSQKFQDYEIIVCNDSPEDHQEMKEKLDSYKDSRIRFFANEKNLGCPLNLRKLAKEARNEILFFLAQDDILLGEALQKTHDALFLDGDIGAVTRPYYQFYDDIKKPVRVIAPYDSKKDSVITIFDGEKEVRKIFESLGQVSGLAYRKKWIEIDFHEEIFPTHIYPFASITKRHKIVFLKDYTVAVRIPSSQCRFKSSIYDISPVGSWVKMLNNVYAGSKFETVRQQAIKFITTTNFVGLIQIKNYSSLKNLLREIFLLVKYYPKNIFNPKFWFFSLGTILVPKKLLIGLVDNYKNKILARKLKDIEITS</sequence>
<protein>
    <recommendedName>
        <fullName evidence="1">Glycosyltransferase 2-like domain-containing protein</fullName>
    </recommendedName>
</protein>
<dbReference type="Pfam" id="PF00535">
    <property type="entry name" value="Glycos_transf_2"/>
    <property type="match status" value="1"/>
</dbReference>
<name>A0A2M8L696_9BACT</name>
<feature type="domain" description="Glycosyltransferase 2-like" evidence="1">
    <location>
        <begin position="34"/>
        <end position="158"/>
    </location>
</feature>
<organism evidence="2 3">
    <name type="scientific">Candidatus Shapirobacteria bacterium CG10_big_fil_rev_8_21_14_0_10_38_14</name>
    <dbReference type="NCBI Taxonomy" id="1974483"/>
    <lineage>
        <taxon>Bacteria</taxon>
        <taxon>Candidatus Shapironibacteriota</taxon>
    </lineage>
</organism>
<evidence type="ECO:0000313" key="2">
    <source>
        <dbReference type="EMBL" id="PJE69317.1"/>
    </source>
</evidence>
<accession>A0A2M8L696</accession>
<dbReference type="AlphaFoldDB" id="A0A2M8L696"/>